<proteinExistence type="predicted"/>
<comment type="caution">
    <text evidence="1">The sequence shown here is derived from an EMBL/GenBank/DDBJ whole genome shotgun (WGS) entry which is preliminary data.</text>
</comment>
<sequence>MNGEWGSRKEILMLKGSLQSPSRSGCTYVNGIPGPSCPINGKKFAAHAHPGSPGFNDHVLRFGIATVGGSTLHQDQQS</sequence>
<protein>
    <submittedName>
        <fullName evidence="1">Uncharacterized protein</fullName>
    </submittedName>
</protein>
<evidence type="ECO:0000313" key="1">
    <source>
        <dbReference type="EMBL" id="KAJ8650389.1"/>
    </source>
</evidence>
<dbReference type="EMBL" id="CM056809">
    <property type="protein sequence ID" value="KAJ8650389.1"/>
    <property type="molecule type" value="Genomic_DNA"/>
</dbReference>
<evidence type="ECO:0000313" key="2">
    <source>
        <dbReference type="Proteomes" id="UP001234297"/>
    </source>
</evidence>
<gene>
    <name evidence="1" type="ORF">MRB53_003412</name>
</gene>
<reference evidence="1 2" key="1">
    <citation type="journal article" date="2022" name="Hortic Res">
        <title>A haplotype resolved chromosomal level avocado genome allows analysis of novel avocado genes.</title>
        <authorList>
            <person name="Nath O."/>
            <person name="Fletcher S.J."/>
            <person name="Hayward A."/>
            <person name="Shaw L.M."/>
            <person name="Masouleh A.K."/>
            <person name="Furtado A."/>
            <person name="Henry R.J."/>
            <person name="Mitter N."/>
        </authorList>
    </citation>
    <scope>NUCLEOTIDE SEQUENCE [LARGE SCALE GENOMIC DNA]</scope>
    <source>
        <strain evidence="2">cv. Hass</strain>
    </source>
</reference>
<organism evidence="1 2">
    <name type="scientific">Persea americana</name>
    <name type="common">Avocado</name>
    <dbReference type="NCBI Taxonomy" id="3435"/>
    <lineage>
        <taxon>Eukaryota</taxon>
        <taxon>Viridiplantae</taxon>
        <taxon>Streptophyta</taxon>
        <taxon>Embryophyta</taxon>
        <taxon>Tracheophyta</taxon>
        <taxon>Spermatophyta</taxon>
        <taxon>Magnoliopsida</taxon>
        <taxon>Magnoliidae</taxon>
        <taxon>Laurales</taxon>
        <taxon>Lauraceae</taxon>
        <taxon>Persea</taxon>
    </lineage>
</organism>
<keyword evidence="2" id="KW-1185">Reference proteome</keyword>
<dbReference type="Proteomes" id="UP001234297">
    <property type="component" value="Chromosome 1"/>
</dbReference>
<accession>A0ACC2MXE5</accession>
<name>A0ACC2MXE5_PERAE</name>